<dbReference type="InterPro" id="IPR052158">
    <property type="entry name" value="INH-QAR"/>
</dbReference>
<name>A0A2T0MII7_9FLAO</name>
<dbReference type="PANTHER" id="PTHR43130:SF3">
    <property type="entry name" value="HTH-TYPE TRANSCRIPTIONAL REGULATOR RV1931C"/>
    <property type="match status" value="1"/>
</dbReference>
<dbReference type="PANTHER" id="PTHR43130">
    <property type="entry name" value="ARAC-FAMILY TRANSCRIPTIONAL REGULATOR"/>
    <property type="match status" value="1"/>
</dbReference>
<feature type="chain" id="PRO_5015687070" evidence="1">
    <location>
        <begin position="28"/>
        <end position="267"/>
    </location>
</feature>
<proteinExistence type="predicted"/>
<evidence type="ECO:0000313" key="4">
    <source>
        <dbReference type="Proteomes" id="UP000237640"/>
    </source>
</evidence>
<accession>A0A2T0MII7</accession>
<dbReference type="EMBL" id="PVYX01000001">
    <property type="protein sequence ID" value="PRX57402.1"/>
    <property type="molecule type" value="Genomic_DNA"/>
</dbReference>
<evidence type="ECO:0000313" key="3">
    <source>
        <dbReference type="EMBL" id="PRX57402.1"/>
    </source>
</evidence>
<keyword evidence="1" id="KW-0732">Signal</keyword>
<dbReference type="InterPro" id="IPR029062">
    <property type="entry name" value="Class_I_gatase-like"/>
</dbReference>
<evidence type="ECO:0000259" key="2">
    <source>
        <dbReference type="Pfam" id="PF01965"/>
    </source>
</evidence>
<dbReference type="Pfam" id="PF01965">
    <property type="entry name" value="DJ-1_PfpI"/>
    <property type="match status" value="1"/>
</dbReference>
<dbReference type="InterPro" id="IPR002818">
    <property type="entry name" value="DJ-1/PfpI"/>
</dbReference>
<dbReference type="AlphaFoldDB" id="A0A2T0MII7"/>
<feature type="domain" description="DJ-1/PfpI" evidence="2">
    <location>
        <begin position="81"/>
        <end position="241"/>
    </location>
</feature>
<gene>
    <name evidence="3" type="ORF">CLV81_1406</name>
</gene>
<dbReference type="SUPFAM" id="SSF52317">
    <property type="entry name" value="Class I glutamine amidotransferase-like"/>
    <property type="match status" value="1"/>
</dbReference>
<dbReference type="GO" id="GO:0006355">
    <property type="term" value="P:regulation of DNA-templated transcription"/>
    <property type="evidence" value="ECO:0007669"/>
    <property type="project" value="TreeGrafter"/>
</dbReference>
<keyword evidence="4" id="KW-1185">Reference proteome</keyword>
<reference evidence="3 4" key="1">
    <citation type="submission" date="2018-03" db="EMBL/GenBank/DDBJ databases">
        <title>Genomic Encyclopedia of Archaeal and Bacterial Type Strains, Phase II (KMG-II): from individual species to whole genera.</title>
        <authorList>
            <person name="Goeker M."/>
        </authorList>
    </citation>
    <scope>NUCLEOTIDE SEQUENCE [LARGE SCALE GENOMIC DNA]</scope>
    <source>
        <strain evidence="3 4">DSM 25027</strain>
    </source>
</reference>
<evidence type="ECO:0000256" key="1">
    <source>
        <dbReference type="SAM" id="SignalP"/>
    </source>
</evidence>
<organism evidence="3 4">
    <name type="scientific">Flagellimonas meridianipacifica</name>
    <dbReference type="NCBI Taxonomy" id="1080225"/>
    <lineage>
        <taxon>Bacteria</taxon>
        <taxon>Pseudomonadati</taxon>
        <taxon>Bacteroidota</taxon>
        <taxon>Flavobacteriia</taxon>
        <taxon>Flavobacteriales</taxon>
        <taxon>Flavobacteriaceae</taxon>
        <taxon>Flagellimonas</taxon>
    </lineage>
</organism>
<comment type="caution">
    <text evidence="3">The sequence shown here is derived from an EMBL/GenBank/DDBJ whole genome shotgun (WGS) entry which is preliminary data.</text>
</comment>
<feature type="signal peptide" evidence="1">
    <location>
        <begin position="1"/>
        <end position="27"/>
    </location>
</feature>
<dbReference type="Gene3D" id="3.40.50.880">
    <property type="match status" value="1"/>
</dbReference>
<sequence>MKTKSILLFRFLVILCSAIAFTSNVTAQIDTPAVYQCAPCGCDSDGKHFSEPGNCKSCGMKLEKVIEPRAELKSLDVPLNVAILIYHHAQVLDYAAPYDIFFAGGENFNVYTVAETSEKVITMPNFSVNPEYTVGNAPKPDILIIPGGMWNVLGNKTKEWIKQSAEDADYVLSVCTGAFILADLGMLDNLEATTHSAGVDLLEKNYPNIKKVQRDVRFVDNGKIITSAGVTAGMDASFHLISKVLGNDWVEAIERNLEYDFPNTERE</sequence>
<dbReference type="RefSeq" id="WP_211297988.1">
    <property type="nucleotide sequence ID" value="NZ_PVYX01000001.1"/>
</dbReference>
<protein>
    <submittedName>
        <fullName evidence="3">DJ-1/PfpI family protein</fullName>
    </submittedName>
</protein>
<dbReference type="Proteomes" id="UP000237640">
    <property type="component" value="Unassembled WGS sequence"/>
</dbReference>
<dbReference type="CDD" id="cd03139">
    <property type="entry name" value="GATase1_PfpI_2"/>
    <property type="match status" value="1"/>
</dbReference>